<dbReference type="Gene3D" id="2.40.110.10">
    <property type="entry name" value="Butyryl-CoA Dehydrogenase, subunit A, domain 2"/>
    <property type="match status" value="1"/>
</dbReference>
<dbReference type="Gene3D" id="1.20.140.10">
    <property type="entry name" value="Butyryl-CoA Dehydrogenase, subunit A, domain 3"/>
    <property type="match status" value="1"/>
</dbReference>
<dbReference type="InterPro" id="IPR046373">
    <property type="entry name" value="Acyl-CoA_Oxase/DH_mid-dom_sf"/>
</dbReference>
<dbReference type="InterPro" id="IPR050741">
    <property type="entry name" value="Acyl-CoA_dehydrogenase"/>
</dbReference>
<sequence>MIRALAAADASVALVLTMHYIHGNWAVAGPAPSRPIRELAAGGLVNLAGSEGVSGSPGRGGAVRTRAVPQPDGSWLITGHKRYVTGSVFLDHLLISATVQDGTAEIGAGRSGSSGSGDAESGGTTDKPVVRTFLVPADAPGLRIDPTWNAFGLRGSASHDVLLDEVRVPGDAVVEAYDAGLPEGRRFGIWWALLLASIHLGIAEAAREVALDFAAGPRTDGQPGTRAEQPRTQEHAARLELALTQARVLLEDALRRGATVADRTEAVAAAATKLLVHRHASDAVDHACRLVGGASVWHESPLGRHFRDLRVALFNPPNEDVVIDLVARSVLGLDEKRR</sequence>
<keyword evidence="8" id="KW-1185">Reference proteome</keyword>
<dbReference type="PANTHER" id="PTHR48083">
    <property type="entry name" value="MEDIUM-CHAIN SPECIFIC ACYL-COA DEHYDROGENASE, MITOCHONDRIAL-RELATED"/>
    <property type="match status" value="1"/>
</dbReference>
<keyword evidence="3" id="KW-0274">FAD</keyword>
<dbReference type="Proteomes" id="UP001500902">
    <property type="component" value="Unassembled WGS sequence"/>
</dbReference>
<reference evidence="8" key="1">
    <citation type="journal article" date="2019" name="Int. J. Syst. Evol. Microbiol.">
        <title>The Global Catalogue of Microorganisms (GCM) 10K type strain sequencing project: providing services to taxonomists for standard genome sequencing and annotation.</title>
        <authorList>
            <consortium name="The Broad Institute Genomics Platform"/>
            <consortium name="The Broad Institute Genome Sequencing Center for Infectious Disease"/>
            <person name="Wu L."/>
            <person name="Ma J."/>
        </authorList>
    </citation>
    <scope>NUCLEOTIDE SEQUENCE [LARGE SCALE GENOMIC DNA]</scope>
    <source>
        <strain evidence="8">JCM 16904</strain>
    </source>
</reference>
<proteinExistence type="inferred from homology"/>
<evidence type="ECO:0000256" key="5">
    <source>
        <dbReference type="SAM" id="MobiDB-lite"/>
    </source>
</evidence>
<evidence type="ECO:0000256" key="1">
    <source>
        <dbReference type="ARBA" id="ARBA00009347"/>
    </source>
</evidence>
<evidence type="ECO:0000256" key="2">
    <source>
        <dbReference type="ARBA" id="ARBA00022630"/>
    </source>
</evidence>
<dbReference type="EMBL" id="BAAAZP010000241">
    <property type="protein sequence ID" value="GAA3720444.1"/>
    <property type="molecule type" value="Genomic_DNA"/>
</dbReference>
<dbReference type="CDD" id="cd00567">
    <property type="entry name" value="ACAD"/>
    <property type="match status" value="1"/>
</dbReference>
<evidence type="ECO:0000313" key="8">
    <source>
        <dbReference type="Proteomes" id="UP001500902"/>
    </source>
</evidence>
<accession>A0ABP7EN14</accession>
<comment type="similarity">
    <text evidence="1">Belongs to the acyl-CoA dehydrogenase family.</text>
</comment>
<evidence type="ECO:0000256" key="3">
    <source>
        <dbReference type="ARBA" id="ARBA00022827"/>
    </source>
</evidence>
<dbReference type="Pfam" id="PF00441">
    <property type="entry name" value="Acyl-CoA_dh_1"/>
    <property type="match status" value="1"/>
</dbReference>
<gene>
    <name evidence="7" type="ORF">GCM10022224_103120</name>
</gene>
<evidence type="ECO:0000256" key="4">
    <source>
        <dbReference type="ARBA" id="ARBA00023002"/>
    </source>
</evidence>
<dbReference type="InterPro" id="IPR009100">
    <property type="entry name" value="AcylCoA_DH/oxidase_NM_dom_sf"/>
</dbReference>
<evidence type="ECO:0000313" key="7">
    <source>
        <dbReference type="EMBL" id="GAA3720444.1"/>
    </source>
</evidence>
<dbReference type="InterPro" id="IPR036250">
    <property type="entry name" value="AcylCo_DH-like_C"/>
</dbReference>
<keyword evidence="4" id="KW-0560">Oxidoreductase</keyword>
<feature type="region of interest" description="Disordered" evidence="5">
    <location>
        <begin position="106"/>
        <end position="127"/>
    </location>
</feature>
<keyword evidence="2" id="KW-0285">Flavoprotein</keyword>
<evidence type="ECO:0000259" key="6">
    <source>
        <dbReference type="Pfam" id="PF00441"/>
    </source>
</evidence>
<protein>
    <recommendedName>
        <fullName evidence="6">Acyl-CoA dehydrogenase/oxidase C-terminal domain-containing protein</fullName>
    </recommendedName>
</protein>
<dbReference type="SUPFAM" id="SSF47203">
    <property type="entry name" value="Acyl-CoA dehydrogenase C-terminal domain-like"/>
    <property type="match status" value="1"/>
</dbReference>
<name>A0ABP7EN14_9ACTN</name>
<comment type="caution">
    <text evidence="7">The sequence shown here is derived from an EMBL/GenBank/DDBJ whole genome shotgun (WGS) entry which is preliminary data.</text>
</comment>
<organism evidence="7 8">
    <name type="scientific">Nonomuraea antimicrobica</name>
    <dbReference type="NCBI Taxonomy" id="561173"/>
    <lineage>
        <taxon>Bacteria</taxon>
        <taxon>Bacillati</taxon>
        <taxon>Actinomycetota</taxon>
        <taxon>Actinomycetes</taxon>
        <taxon>Streptosporangiales</taxon>
        <taxon>Streptosporangiaceae</taxon>
        <taxon>Nonomuraea</taxon>
    </lineage>
</organism>
<dbReference type="PANTHER" id="PTHR48083:SF2">
    <property type="entry name" value="MEDIUM-CHAIN SPECIFIC ACYL-COA DEHYDROGENASE, MITOCHONDRIAL"/>
    <property type="match status" value="1"/>
</dbReference>
<feature type="domain" description="Acyl-CoA dehydrogenase/oxidase C-terminal" evidence="6">
    <location>
        <begin position="194"/>
        <end position="330"/>
    </location>
</feature>
<dbReference type="InterPro" id="IPR009075">
    <property type="entry name" value="AcylCo_DH/oxidase_C"/>
</dbReference>
<dbReference type="SUPFAM" id="SSF56645">
    <property type="entry name" value="Acyl-CoA dehydrogenase NM domain-like"/>
    <property type="match status" value="1"/>
</dbReference>